<evidence type="ECO:0000256" key="7">
    <source>
        <dbReference type="RuleBase" id="RU363032"/>
    </source>
</evidence>
<accession>A0A0D1IRV8</accession>
<keyword evidence="2 7" id="KW-0813">Transport</keyword>
<dbReference type="Pfam" id="PF00528">
    <property type="entry name" value="BPD_transp_1"/>
    <property type="match status" value="1"/>
</dbReference>
<reference evidence="10 13" key="2">
    <citation type="submission" date="2015-09" db="EMBL/GenBank/DDBJ databases">
        <title>Spore heat resistance.</title>
        <authorList>
            <person name="Boekhorst J."/>
            <person name="Berendsen E.M."/>
            <person name="Wells-Bennik M.H."/>
            <person name="Kuipers O.P."/>
        </authorList>
    </citation>
    <scope>NUCLEOTIDE SEQUENCE [LARGE SCALE GENOMIC DNA]</scope>
    <source>
        <strain evidence="10 13">B4122</strain>
    </source>
</reference>
<dbReference type="STRING" id="483913.AN935_05910"/>
<dbReference type="GO" id="GO:0005886">
    <property type="term" value="C:plasma membrane"/>
    <property type="evidence" value="ECO:0007669"/>
    <property type="project" value="UniProtKB-SubCell"/>
</dbReference>
<comment type="similarity">
    <text evidence="7">Belongs to the binding-protein-dependent transport system permease family.</text>
</comment>
<feature type="transmembrane region" description="Helical" evidence="7">
    <location>
        <begin position="284"/>
        <end position="310"/>
    </location>
</feature>
<feature type="transmembrane region" description="Helical" evidence="7">
    <location>
        <begin position="12"/>
        <end position="30"/>
    </location>
</feature>
<feature type="transmembrane region" description="Helical" evidence="7">
    <location>
        <begin position="100"/>
        <end position="119"/>
    </location>
</feature>
<evidence type="ECO:0000256" key="1">
    <source>
        <dbReference type="ARBA" id="ARBA00004651"/>
    </source>
</evidence>
<dbReference type="PANTHER" id="PTHR43163">
    <property type="entry name" value="DIPEPTIDE TRANSPORT SYSTEM PERMEASE PROTEIN DPPB-RELATED"/>
    <property type="match status" value="1"/>
</dbReference>
<dbReference type="EMBL" id="JXBC01000002">
    <property type="protein sequence ID" value="KIU12078.1"/>
    <property type="molecule type" value="Genomic_DNA"/>
</dbReference>
<dbReference type="EMBL" id="JAGFPW010000017">
    <property type="protein sequence ID" value="MBO3795883.1"/>
    <property type="molecule type" value="Genomic_DNA"/>
</dbReference>
<feature type="transmembrane region" description="Helical" evidence="7">
    <location>
        <begin position="131"/>
        <end position="164"/>
    </location>
</feature>
<proteinExistence type="inferred from homology"/>
<dbReference type="SUPFAM" id="SSF161098">
    <property type="entry name" value="MetI-like"/>
    <property type="match status" value="1"/>
</dbReference>
<evidence type="ECO:0000259" key="8">
    <source>
        <dbReference type="PROSITE" id="PS50928"/>
    </source>
</evidence>
<dbReference type="InterPro" id="IPR045621">
    <property type="entry name" value="BPD_transp_1_N"/>
</dbReference>
<dbReference type="InterPro" id="IPR035906">
    <property type="entry name" value="MetI-like_sf"/>
</dbReference>
<dbReference type="PANTHER" id="PTHR43163:SF6">
    <property type="entry name" value="DIPEPTIDE TRANSPORT SYSTEM PERMEASE PROTEIN DPPB-RELATED"/>
    <property type="match status" value="1"/>
</dbReference>
<evidence type="ECO:0000256" key="2">
    <source>
        <dbReference type="ARBA" id="ARBA00022448"/>
    </source>
</evidence>
<evidence type="ECO:0000313" key="12">
    <source>
        <dbReference type="Proteomes" id="UP000032247"/>
    </source>
</evidence>
<evidence type="ECO:0000256" key="6">
    <source>
        <dbReference type="ARBA" id="ARBA00023136"/>
    </source>
</evidence>
<reference evidence="9 12" key="1">
    <citation type="submission" date="2014-12" db="EMBL/GenBank/DDBJ databases">
        <title>Comparative genome analysis of Bacillus coagulans HM-08, Clostridium butyricum HM-68, Bacillus subtilis HM-66 and Bacillus licheniformis BL-09.</title>
        <authorList>
            <person name="Zhang H."/>
        </authorList>
    </citation>
    <scope>NUCLEOTIDE SEQUENCE [LARGE SCALE GENOMIC DNA]</scope>
    <source>
        <strain evidence="9 12">HM-66</strain>
    </source>
</reference>
<dbReference type="Proteomes" id="UP000076442">
    <property type="component" value="Unassembled WGS sequence"/>
</dbReference>
<dbReference type="PATRIC" id="fig|1423.170.peg.928"/>
<dbReference type="Pfam" id="PF19300">
    <property type="entry name" value="BPD_transp_1_N"/>
    <property type="match status" value="1"/>
</dbReference>
<dbReference type="RefSeq" id="WP_015252362.1">
    <property type="nucleotide sequence ID" value="NZ_AP028964.1"/>
</dbReference>
<comment type="caution">
    <text evidence="9">The sequence shown here is derived from an EMBL/GenBank/DDBJ whole genome shotgun (WGS) entry which is preliminary data.</text>
</comment>
<feature type="transmembrane region" description="Helical" evidence="7">
    <location>
        <begin position="238"/>
        <end position="264"/>
    </location>
</feature>
<keyword evidence="5 7" id="KW-1133">Transmembrane helix</keyword>
<dbReference type="AlphaFoldDB" id="A0A0D1IRV8"/>
<evidence type="ECO:0000313" key="9">
    <source>
        <dbReference type="EMBL" id="KIU12078.1"/>
    </source>
</evidence>
<dbReference type="Gene3D" id="1.10.3720.10">
    <property type="entry name" value="MetI-like"/>
    <property type="match status" value="1"/>
</dbReference>
<dbReference type="CDD" id="cd06261">
    <property type="entry name" value="TM_PBP2"/>
    <property type="match status" value="1"/>
</dbReference>
<protein>
    <submittedName>
        <fullName evidence="11">ABC transporter permease</fullName>
    </submittedName>
    <submittedName>
        <fullName evidence="9">Oligopeptide transport system permease AppB</fullName>
    </submittedName>
    <submittedName>
        <fullName evidence="10">Oligopeptide transport system permease protein OppB</fullName>
    </submittedName>
</protein>
<feature type="domain" description="ABC transmembrane type-1" evidence="8">
    <location>
        <begin position="96"/>
        <end position="303"/>
    </location>
</feature>
<evidence type="ECO:0000256" key="3">
    <source>
        <dbReference type="ARBA" id="ARBA00022475"/>
    </source>
</evidence>
<organism evidence="9 12">
    <name type="scientific">Bacillus subtilis</name>
    <dbReference type="NCBI Taxonomy" id="1423"/>
    <lineage>
        <taxon>Bacteria</taxon>
        <taxon>Bacillati</taxon>
        <taxon>Bacillota</taxon>
        <taxon>Bacilli</taxon>
        <taxon>Bacillales</taxon>
        <taxon>Bacillaceae</taxon>
        <taxon>Bacillus</taxon>
    </lineage>
</organism>
<dbReference type="EMBL" id="LJZV01000002">
    <property type="protein sequence ID" value="KZD94917.1"/>
    <property type="molecule type" value="Genomic_DNA"/>
</dbReference>
<keyword evidence="4 7" id="KW-0812">Transmembrane</keyword>
<gene>
    <name evidence="10" type="ORF">B4122_0674</name>
    <name evidence="11" type="ORF">J5227_16600</name>
    <name evidence="9" type="ORF">SC09_Contig19orf00436</name>
</gene>
<feature type="transmembrane region" description="Helical" evidence="7">
    <location>
        <begin position="184"/>
        <end position="203"/>
    </location>
</feature>
<evidence type="ECO:0000256" key="4">
    <source>
        <dbReference type="ARBA" id="ARBA00022692"/>
    </source>
</evidence>
<evidence type="ECO:0000313" key="13">
    <source>
        <dbReference type="Proteomes" id="UP000076442"/>
    </source>
</evidence>
<name>A0A0D1IRV8_BACIU</name>
<keyword evidence="3" id="KW-1003">Cell membrane</keyword>
<evidence type="ECO:0000313" key="11">
    <source>
        <dbReference type="EMBL" id="MBO3795883.1"/>
    </source>
</evidence>
<comment type="subcellular location">
    <subcellularLocation>
        <location evidence="1 7">Cell membrane</location>
        <topology evidence="1 7">Multi-pass membrane protein</topology>
    </subcellularLocation>
</comment>
<reference evidence="11" key="3">
    <citation type="submission" date="2021-03" db="EMBL/GenBank/DDBJ databases">
        <title>Isolation of Bacillus subtilis from fermented food sample.</title>
        <authorList>
            <person name="Lakshmanan V."/>
            <person name="Athira K."/>
            <person name="Rajagopal K."/>
        </authorList>
    </citation>
    <scope>NUCLEOTIDE SEQUENCE</scope>
    <source>
        <strain evidence="11">S1</strain>
    </source>
</reference>
<dbReference type="Proteomes" id="UP000665181">
    <property type="component" value="Unassembled WGS sequence"/>
</dbReference>
<dbReference type="Proteomes" id="UP000032247">
    <property type="component" value="Unassembled WGS sequence"/>
</dbReference>
<dbReference type="PROSITE" id="PS50928">
    <property type="entry name" value="ABC_TM1"/>
    <property type="match status" value="1"/>
</dbReference>
<keyword evidence="6 7" id="KW-0472">Membrane</keyword>
<evidence type="ECO:0000256" key="5">
    <source>
        <dbReference type="ARBA" id="ARBA00022989"/>
    </source>
</evidence>
<dbReference type="InterPro" id="IPR000515">
    <property type="entry name" value="MetI-like"/>
</dbReference>
<dbReference type="GO" id="GO:0055085">
    <property type="term" value="P:transmembrane transport"/>
    <property type="evidence" value="ECO:0007669"/>
    <property type="project" value="InterPro"/>
</dbReference>
<sequence>MVTYIVRRTLMSLPILLGITILSFAIMKAAPGDPMSLMMDPTISQADRAKFIEKYGLNDPEPVQYLKWLGNMLQGDFGTSIVKKGTPVSDLILSRLPNTLVLMVFSTLVALLISIPFGVLSAKRPYSKLDYGITVTSFLGLAIPNFWFGLILIMVLSVNLGWFPTGGVGTLNADFNIFDRLHHLILPAFVLATADMAGITRYTRSSMLDVLKQDYIRTARAKGFKENKVIFKHGLRNGLLPVITIFGLMIPSFIGGAVVVEQIFTWPGLGKLFIDSAFSRDYPVIMAMTVISAVLVVLGNLIADILYALVDPRIEY</sequence>
<evidence type="ECO:0000313" key="10">
    <source>
        <dbReference type="EMBL" id="KZD94917.1"/>
    </source>
</evidence>